<sequence length="31" mass="3583">MDDFSGLLEQDANQSDPDYAHRTQKDAFGYF</sequence>
<evidence type="ECO:0000256" key="1">
    <source>
        <dbReference type="SAM" id="MobiDB-lite"/>
    </source>
</evidence>
<dbReference type="Proteomes" id="UP000184774">
    <property type="component" value="Unassembled WGS sequence"/>
</dbReference>
<protein>
    <submittedName>
        <fullName evidence="2">Uncharacterized protein</fullName>
    </submittedName>
</protein>
<evidence type="ECO:0000313" key="3">
    <source>
        <dbReference type="Proteomes" id="UP000184774"/>
    </source>
</evidence>
<feature type="region of interest" description="Disordered" evidence="1">
    <location>
        <begin position="1"/>
        <end position="31"/>
    </location>
</feature>
<dbReference type="AlphaFoldDB" id="A0A1N6M015"/>
<evidence type="ECO:0000313" key="2">
    <source>
        <dbReference type="EMBL" id="SIO92765.1"/>
    </source>
</evidence>
<proteinExistence type="predicted"/>
<reference evidence="2 3" key="1">
    <citation type="submission" date="2016-12" db="EMBL/GenBank/DDBJ databases">
        <authorList>
            <person name="Song W.-J."/>
            <person name="Kurnit D.M."/>
        </authorList>
    </citation>
    <scope>NUCLEOTIDE SEQUENCE [LARGE SCALE GENOMIC DNA]</scope>
    <source>
        <strain evidence="2 3">CECT 9026</strain>
    </source>
</reference>
<organism evidence="2 3">
    <name type="scientific">Vibrio spartinae</name>
    <dbReference type="NCBI Taxonomy" id="1918945"/>
    <lineage>
        <taxon>Bacteria</taxon>
        <taxon>Pseudomonadati</taxon>
        <taxon>Pseudomonadota</taxon>
        <taxon>Gammaproteobacteria</taxon>
        <taxon>Vibrionales</taxon>
        <taxon>Vibrionaceae</taxon>
        <taxon>Vibrio</taxon>
    </lineage>
</organism>
<name>A0A1N6M015_9VIBR</name>
<accession>A0A1N6M015</accession>
<dbReference type="EMBL" id="FSSB01000005">
    <property type="protein sequence ID" value="SIO92765.1"/>
    <property type="molecule type" value="Genomic_DNA"/>
</dbReference>
<gene>
    <name evidence="2" type="ORF">VSP9026_00385</name>
</gene>